<evidence type="ECO:0000313" key="3">
    <source>
        <dbReference type="Proteomes" id="UP000194632"/>
    </source>
</evidence>
<sequence>MIAAINAERIKLASTRSPYWCLGVVVVLGLGIAVLLGAVAGTSYGSPGEADTLTGDFLIGVDQFGVAVLAIMAILGVTTEYRFGTIRPTFAAIPRRPRVLIAKAVVFGGLSFAVVAILCVVAVVVAQMLSGVGVSLTGSETVRHLWGTPVFAMLCALIGLAVGALVRHSAGAVAIMLVWMLALERIVSVLPRVGEHIVSFLPFLNGWNFLAGGSDTFHWNAYGSLLYFAVFTLVLLAAAIAVTNARDA</sequence>
<dbReference type="AlphaFoldDB" id="A0A243QE56"/>
<feature type="transmembrane region" description="Helical" evidence="1">
    <location>
        <begin position="104"/>
        <end position="126"/>
    </location>
</feature>
<comment type="caution">
    <text evidence="2">The sequence shown here is derived from an EMBL/GenBank/DDBJ whole genome shotgun (WGS) entry which is preliminary data.</text>
</comment>
<feature type="transmembrane region" description="Helical" evidence="1">
    <location>
        <begin position="225"/>
        <end position="245"/>
    </location>
</feature>
<dbReference type="STRING" id="417102.CA982_04955"/>
<proteinExistence type="predicted"/>
<dbReference type="Pfam" id="PF12730">
    <property type="entry name" value="ABC2_membrane_4"/>
    <property type="match status" value="1"/>
</dbReference>
<feature type="transmembrane region" description="Helical" evidence="1">
    <location>
        <begin position="19"/>
        <end position="44"/>
    </location>
</feature>
<dbReference type="Proteomes" id="UP000194632">
    <property type="component" value="Unassembled WGS sequence"/>
</dbReference>
<evidence type="ECO:0000313" key="2">
    <source>
        <dbReference type="EMBL" id="OUC80047.1"/>
    </source>
</evidence>
<organism evidence="2 3">
    <name type="scientific">Gordonia lacunae</name>
    <dbReference type="NCBI Taxonomy" id="417102"/>
    <lineage>
        <taxon>Bacteria</taxon>
        <taxon>Bacillati</taxon>
        <taxon>Actinomycetota</taxon>
        <taxon>Actinomycetes</taxon>
        <taxon>Mycobacteriales</taxon>
        <taxon>Gordoniaceae</taxon>
        <taxon>Gordonia</taxon>
    </lineage>
</organism>
<evidence type="ECO:0000256" key="1">
    <source>
        <dbReference type="SAM" id="Phobius"/>
    </source>
</evidence>
<keyword evidence="1" id="KW-0812">Transmembrane</keyword>
<reference evidence="2 3" key="1">
    <citation type="submission" date="2017-05" db="EMBL/GenBank/DDBJ databases">
        <title>Biotechnological potential of actinobacteria isolated from South African environments.</title>
        <authorList>
            <person name="Le Roes-Hill M."/>
            <person name="Prins A."/>
            <person name="Durrell K.A."/>
        </authorList>
    </citation>
    <scope>NUCLEOTIDE SEQUENCE [LARGE SCALE GENOMIC DNA]</scope>
    <source>
        <strain evidence="2">BS2</strain>
    </source>
</reference>
<keyword evidence="3" id="KW-1185">Reference proteome</keyword>
<keyword evidence="1" id="KW-0472">Membrane</keyword>
<gene>
    <name evidence="2" type="ORF">CA982_04955</name>
</gene>
<name>A0A243QE56_9ACTN</name>
<accession>A0A243QE56</accession>
<protein>
    <submittedName>
        <fullName evidence="2">ABC transporter permease</fullName>
    </submittedName>
</protein>
<keyword evidence="1" id="KW-1133">Transmembrane helix</keyword>
<dbReference type="OrthoDB" id="4336046at2"/>
<feature type="transmembrane region" description="Helical" evidence="1">
    <location>
        <begin position="146"/>
        <end position="166"/>
    </location>
</feature>
<dbReference type="EMBL" id="NGFO01000004">
    <property type="protein sequence ID" value="OUC80047.1"/>
    <property type="molecule type" value="Genomic_DNA"/>
</dbReference>
<dbReference type="RefSeq" id="WP_086534238.1">
    <property type="nucleotide sequence ID" value="NZ_JBLKRZ010000001.1"/>
</dbReference>
<feature type="transmembrane region" description="Helical" evidence="1">
    <location>
        <begin position="64"/>
        <end position="83"/>
    </location>
</feature>